<dbReference type="Pfam" id="PF13847">
    <property type="entry name" value="Methyltransf_31"/>
    <property type="match status" value="1"/>
</dbReference>
<name>U2KA69_9FIRM</name>
<proteinExistence type="predicted"/>
<keyword evidence="2" id="KW-0169">Cobalamin biosynthesis</keyword>
<feature type="domain" description="Tetrapyrrole methylase" evidence="6">
    <location>
        <begin position="4"/>
        <end position="190"/>
    </location>
</feature>
<dbReference type="PANTHER" id="PTHR43182:SF1">
    <property type="entry name" value="COBALT-PRECORRIN-7 C(5)-METHYLTRANSFERASE"/>
    <property type="match status" value="1"/>
</dbReference>
<evidence type="ECO:0000313" key="8">
    <source>
        <dbReference type="EMBL" id="ERJ89152.1"/>
    </source>
</evidence>
<dbReference type="SUPFAM" id="SSF53335">
    <property type="entry name" value="S-adenosyl-L-methionine-dependent methyltransferases"/>
    <property type="match status" value="1"/>
</dbReference>
<gene>
    <name evidence="8" type="ORF">RUMCAL_03016</name>
</gene>
<evidence type="ECO:0000256" key="2">
    <source>
        <dbReference type="ARBA" id="ARBA00022573"/>
    </source>
</evidence>
<evidence type="ECO:0000256" key="3">
    <source>
        <dbReference type="ARBA" id="ARBA00022603"/>
    </source>
</evidence>
<dbReference type="InterPro" id="IPR035996">
    <property type="entry name" value="4pyrrol_Methylase_sf"/>
</dbReference>
<dbReference type="GO" id="GO:0032259">
    <property type="term" value="P:methylation"/>
    <property type="evidence" value="ECO:0007669"/>
    <property type="project" value="UniProtKB-KW"/>
</dbReference>
<evidence type="ECO:0000256" key="4">
    <source>
        <dbReference type="ARBA" id="ARBA00022679"/>
    </source>
</evidence>
<evidence type="ECO:0000259" key="7">
    <source>
        <dbReference type="Pfam" id="PF13847"/>
    </source>
</evidence>
<dbReference type="PATRIC" id="fig|411473.3.peg.2535"/>
<dbReference type="GO" id="GO:0009236">
    <property type="term" value="P:cobalamin biosynthetic process"/>
    <property type="evidence" value="ECO:0007669"/>
    <property type="project" value="UniProtKB-UniPathway"/>
</dbReference>
<evidence type="ECO:0000259" key="6">
    <source>
        <dbReference type="Pfam" id="PF00590"/>
    </source>
</evidence>
<dbReference type="NCBIfam" id="TIGR02469">
    <property type="entry name" value="CbiT"/>
    <property type="match status" value="1"/>
</dbReference>
<keyword evidence="3 8" id="KW-0489">Methyltransferase</keyword>
<sequence length="401" mass="43661">MRHKLILAGGGSGTAEYLLPAAKKALEEVELVIASPRFLELLHIRKTMPMGHISELLESLPAMLERESIGIVVSGDPLLYSLCRTLRNRYPELEMQVIPGVGSLQLLGAAFGLTMEQAKICSIHGRAYHAGTIACTVSEHAETFFFCSRTQGPREIAAALLAYGLSDTEIFVGADLTYPTQKLWHGTPAQAAELDDPELCVAAVRNPAPKPVTRLGLLPDSAFLRNRSPMTKEEVRAVILSKLRLKPDAVVWDLGAGTGSVSIECARMCPFGEVYAVEYKPEALDILEQNKTRFQTKNLQIIAGRAEEQVQHLPVPDCVFLGGSSGAAKQLVAGLRQLRQPVRLVASAVTMETQAELFPLLQELPQFEVVQLAVGCGKTVGNYHVLEGNHPVLLFSCMTKE</sequence>
<dbReference type="UniPathway" id="UPA00148"/>
<dbReference type="Gene3D" id="3.40.50.150">
    <property type="entry name" value="Vaccinia Virus protein VP39"/>
    <property type="match status" value="1"/>
</dbReference>
<dbReference type="InterPro" id="IPR014777">
    <property type="entry name" value="4pyrrole_Mease_sub1"/>
</dbReference>
<dbReference type="Proteomes" id="UP000016662">
    <property type="component" value="Unassembled WGS sequence"/>
</dbReference>
<dbReference type="InterPro" id="IPR029063">
    <property type="entry name" value="SAM-dependent_MTases_sf"/>
</dbReference>
<dbReference type="InterPro" id="IPR000878">
    <property type="entry name" value="4pyrrol_Mease"/>
</dbReference>
<dbReference type="eggNOG" id="COG2241">
    <property type="taxonomic scope" value="Bacteria"/>
</dbReference>
<dbReference type="HOGENOM" id="CLU_031955_1_2_9"/>
<dbReference type="AlphaFoldDB" id="U2KA69"/>
<dbReference type="InterPro" id="IPR014008">
    <property type="entry name" value="Cbl_synth_MTase_CbiT"/>
</dbReference>
<keyword evidence="9" id="KW-1185">Reference proteome</keyword>
<keyword evidence="4 8" id="KW-0808">Transferase</keyword>
<protein>
    <submittedName>
        <fullName evidence="8">Precorrin-6Y C5,15-methyltransferase, CbiT subunit</fullName>
    </submittedName>
</protein>
<dbReference type="GO" id="GO:0008276">
    <property type="term" value="F:protein methyltransferase activity"/>
    <property type="evidence" value="ECO:0007669"/>
    <property type="project" value="InterPro"/>
</dbReference>
<evidence type="ECO:0000256" key="5">
    <source>
        <dbReference type="ARBA" id="ARBA00022691"/>
    </source>
</evidence>
<dbReference type="EMBL" id="AWVF01000390">
    <property type="protein sequence ID" value="ERJ89152.1"/>
    <property type="molecule type" value="Genomic_DNA"/>
</dbReference>
<dbReference type="InterPro" id="IPR025714">
    <property type="entry name" value="Methyltranfer_dom"/>
</dbReference>
<reference evidence="8 9" key="1">
    <citation type="submission" date="2013-07" db="EMBL/GenBank/DDBJ databases">
        <authorList>
            <person name="Weinstock G."/>
            <person name="Sodergren E."/>
            <person name="Wylie T."/>
            <person name="Fulton L."/>
            <person name="Fulton R."/>
            <person name="Fronick C."/>
            <person name="O'Laughlin M."/>
            <person name="Godfrey J."/>
            <person name="Miner T."/>
            <person name="Herter B."/>
            <person name="Appelbaum E."/>
            <person name="Cordes M."/>
            <person name="Lek S."/>
            <person name="Wollam A."/>
            <person name="Pepin K.H."/>
            <person name="Palsikar V.B."/>
            <person name="Mitreva M."/>
            <person name="Wilson R.K."/>
        </authorList>
    </citation>
    <scope>NUCLEOTIDE SEQUENCE [LARGE SCALE GENOMIC DNA]</scope>
    <source>
        <strain evidence="8 9">ATCC 27760</strain>
    </source>
</reference>
<dbReference type="STRING" id="411473.RUMCAL_03016"/>
<dbReference type="eggNOG" id="COG2242">
    <property type="taxonomic scope" value="Bacteria"/>
</dbReference>
<evidence type="ECO:0000313" key="9">
    <source>
        <dbReference type="Proteomes" id="UP000016662"/>
    </source>
</evidence>
<accession>U2KA69</accession>
<dbReference type="InterPro" id="IPR012818">
    <property type="entry name" value="CbiE"/>
</dbReference>
<dbReference type="Gene3D" id="3.40.1010.10">
    <property type="entry name" value="Cobalt-precorrin-4 Transmethylase, Domain 1"/>
    <property type="match status" value="1"/>
</dbReference>
<dbReference type="SUPFAM" id="SSF53790">
    <property type="entry name" value="Tetrapyrrole methylase"/>
    <property type="match status" value="1"/>
</dbReference>
<dbReference type="CDD" id="cd11644">
    <property type="entry name" value="Precorrin-6Y-MT"/>
    <property type="match status" value="1"/>
</dbReference>
<dbReference type="CDD" id="cd02440">
    <property type="entry name" value="AdoMet_MTases"/>
    <property type="match status" value="1"/>
</dbReference>
<dbReference type="RefSeq" id="WP_021681207.1">
    <property type="nucleotide sequence ID" value="NZ_KI260336.1"/>
</dbReference>
<dbReference type="OrthoDB" id="9780707at2"/>
<dbReference type="Pfam" id="PF00590">
    <property type="entry name" value="TP_methylase"/>
    <property type="match status" value="1"/>
</dbReference>
<keyword evidence="5" id="KW-0949">S-adenosyl-L-methionine</keyword>
<comment type="caution">
    <text evidence="8">The sequence shown here is derived from an EMBL/GenBank/DDBJ whole genome shotgun (WGS) entry which is preliminary data.</text>
</comment>
<evidence type="ECO:0000256" key="1">
    <source>
        <dbReference type="ARBA" id="ARBA00004953"/>
    </source>
</evidence>
<comment type="pathway">
    <text evidence="1">Cofactor biosynthesis; adenosylcobalamin biosynthesis.</text>
</comment>
<dbReference type="NCBIfam" id="TIGR02467">
    <property type="entry name" value="CbiE"/>
    <property type="match status" value="1"/>
</dbReference>
<feature type="domain" description="Methyltransferase" evidence="7">
    <location>
        <begin position="246"/>
        <end position="313"/>
    </location>
</feature>
<dbReference type="InterPro" id="IPR050714">
    <property type="entry name" value="Cobalamin_biosynth_MTase"/>
</dbReference>
<organism evidence="8 9">
    <name type="scientific">Ruminococcus callidus ATCC 27760</name>
    <dbReference type="NCBI Taxonomy" id="411473"/>
    <lineage>
        <taxon>Bacteria</taxon>
        <taxon>Bacillati</taxon>
        <taxon>Bacillota</taxon>
        <taxon>Clostridia</taxon>
        <taxon>Eubacteriales</taxon>
        <taxon>Oscillospiraceae</taxon>
        <taxon>Ruminococcus</taxon>
    </lineage>
</organism>
<dbReference type="PANTHER" id="PTHR43182">
    <property type="entry name" value="COBALT-PRECORRIN-6B C(15)-METHYLTRANSFERASE (DECARBOXYLATING)"/>
    <property type="match status" value="1"/>
</dbReference>